<dbReference type="PROSITE" id="PS51898">
    <property type="entry name" value="TYR_RECOMBINASE"/>
    <property type="match status" value="1"/>
</dbReference>
<dbReference type="Proteomes" id="UP000000245">
    <property type="component" value="Chromosome"/>
</dbReference>
<name>A5FV71_ACICJ</name>
<protein>
    <submittedName>
        <fullName evidence="6">Phage integrase family protein</fullName>
    </submittedName>
</protein>
<evidence type="ECO:0000256" key="4">
    <source>
        <dbReference type="ARBA" id="ARBA00023172"/>
    </source>
</evidence>
<dbReference type="AlphaFoldDB" id="A5FV71"/>
<dbReference type="PANTHER" id="PTHR30629:SF6">
    <property type="entry name" value="PROPHAGE INTEGRASE INTA-RELATED"/>
    <property type="match status" value="1"/>
</dbReference>
<evidence type="ECO:0000256" key="2">
    <source>
        <dbReference type="ARBA" id="ARBA00022908"/>
    </source>
</evidence>
<gene>
    <name evidence="6" type="ordered locus">Acry_0275</name>
</gene>
<dbReference type="Gene3D" id="1.10.150.130">
    <property type="match status" value="1"/>
</dbReference>
<evidence type="ECO:0000313" key="6">
    <source>
        <dbReference type="EMBL" id="ABQ29503.1"/>
    </source>
</evidence>
<proteinExistence type="inferred from homology"/>
<dbReference type="InterPro" id="IPR002104">
    <property type="entry name" value="Integrase_catalytic"/>
</dbReference>
<dbReference type="Pfam" id="PF13356">
    <property type="entry name" value="Arm-DNA-bind_3"/>
    <property type="match status" value="1"/>
</dbReference>
<dbReference type="CDD" id="cd00801">
    <property type="entry name" value="INT_P4_C"/>
    <property type="match status" value="1"/>
</dbReference>
<reference evidence="6 7" key="1">
    <citation type="submission" date="2007-05" db="EMBL/GenBank/DDBJ databases">
        <title>Complete sequence of chromosome of Acidiphilium cryptum JF-5.</title>
        <authorList>
            <consortium name="US DOE Joint Genome Institute"/>
            <person name="Copeland A."/>
            <person name="Lucas S."/>
            <person name="Lapidus A."/>
            <person name="Barry K."/>
            <person name="Detter J.C."/>
            <person name="Glavina del Rio T."/>
            <person name="Hammon N."/>
            <person name="Israni S."/>
            <person name="Dalin E."/>
            <person name="Tice H."/>
            <person name="Pitluck S."/>
            <person name="Sims D."/>
            <person name="Brettin T."/>
            <person name="Bruce D."/>
            <person name="Han C."/>
            <person name="Schmutz J."/>
            <person name="Larimer F."/>
            <person name="Land M."/>
            <person name="Hauser L."/>
            <person name="Kyrpides N."/>
            <person name="Kim E."/>
            <person name="Magnuson T."/>
            <person name="Richardson P."/>
        </authorList>
    </citation>
    <scope>NUCLEOTIDE SEQUENCE [LARGE SCALE GENOMIC DNA]</scope>
    <source>
        <strain evidence="6 7">JF-5</strain>
    </source>
</reference>
<dbReference type="Pfam" id="PF00589">
    <property type="entry name" value="Phage_integrase"/>
    <property type="match status" value="1"/>
</dbReference>
<dbReference type="RefSeq" id="WP_011941406.1">
    <property type="nucleotide sequence ID" value="NC_009484.1"/>
</dbReference>
<keyword evidence="7" id="KW-1185">Reference proteome</keyword>
<dbReference type="SUPFAM" id="SSF56349">
    <property type="entry name" value="DNA breaking-rejoining enzymes"/>
    <property type="match status" value="1"/>
</dbReference>
<feature type="domain" description="Tyr recombinase" evidence="5">
    <location>
        <begin position="211"/>
        <end position="390"/>
    </location>
</feature>
<dbReference type="PANTHER" id="PTHR30629">
    <property type="entry name" value="PROPHAGE INTEGRASE"/>
    <property type="match status" value="1"/>
</dbReference>
<dbReference type="GO" id="GO:0003677">
    <property type="term" value="F:DNA binding"/>
    <property type="evidence" value="ECO:0007669"/>
    <property type="project" value="UniProtKB-KW"/>
</dbReference>
<dbReference type="Gene3D" id="3.30.160.390">
    <property type="entry name" value="Integrase, DNA-binding domain"/>
    <property type="match status" value="1"/>
</dbReference>
<dbReference type="GO" id="GO:0006310">
    <property type="term" value="P:DNA recombination"/>
    <property type="evidence" value="ECO:0007669"/>
    <property type="project" value="UniProtKB-KW"/>
</dbReference>
<dbReference type="Gene3D" id="1.10.443.10">
    <property type="entry name" value="Intergrase catalytic core"/>
    <property type="match status" value="1"/>
</dbReference>
<dbReference type="InterPro" id="IPR013762">
    <property type="entry name" value="Integrase-like_cat_sf"/>
</dbReference>
<dbReference type="GO" id="GO:0015074">
    <property type="term" value="P:DNA integration"/>
    <property type="evidence" value="ECO:0007669"/>
    <property type="project" value="UniProtKB-KW"/>
</dbReference>
<keyword evidence="3" id="KW-0238">DNA-binding</keyword>
<dbReference type="InterPro" id="IPR050808">
    <property type="entry name" value="Phage_Integrase"/>
</dbReference>
<dbReference type="KEGG" id="acr:Acry_0275"/>
<evidence type="ECO:0000256" key="1">
    <source>
        <dbReference type="ARBA" id="ARBA00008857"/>
    </source>
</evidence>
<sequence>MVRVVNKLSPLKVAKLTAPGLYGDGNNLYLQIAPSGAKSWSFRFMIRGRAREMGLGPVALMSLAEARMRAIECRRLLLDGIDPIEHRQTQREAKTIRGKTFATCAEAYIEAHQAGWSNAKHAGQWRATLATYAYPVFAETPVGAIDLDLVVKALKPIWTDKPETASRLRGRIESILDYATTKGWRQGDNPARWKGLLENVLPAKGRIARVAHHPALKWRDLPPFMAELAQQEGVAARALAFTILTASRSGETIGATWSEIDLAAKIWTIPEWRLKKRQGDHRVPLTDPVLAILATMRAAAGTPAPAAFVFPGGKTGTGLSNMAMLILLRRMGRENITTHGFRSTFRDWAAEATDYRHEVVEAALSHTVSDKVVAAYRRTDFFDRRRDLMVDWARYALSSADSEGSAS</sequence>
<dbReference type="EMBL" id="CP000697">
    <property type="protein sequence ID" value="ABQ29503.1"/>
    <property type="molecule type" value="Genomic_DNA"/>
</dbReference>
<dbReference type="InterPro" id="IPR011010">
    <property type="entry name" value="DNA_brk_join_enz"/>
</dbReference>
<dbReference type="InterPro" id="IPR010998">
    <property type="entry name" value="Integrase_recombinase_N"/>
</dbReference>
<dbReference type="InterPro" id="IPR025166">
    <property type="entry name" value="Integrase_DNA_bind_dom"/>
</dbReference>
<dbReference type="HOGENOM" id="CLU_027562_0_2_5"/>
<accession>A5FV71</accession>
<comment type="similarity">
    <text evidence="1">Belongs to the 'phage' integrase family.</text>
</comment>
<evidence type="ECO:0000313" key="7">
    <source>
        <dbReference type="Proteomes" id="UP000000245"/>
    </source>
</evidence>
<keyword evidence="2" id="KW-0229">DNA integration</keyword>
<dbReference type="eggNOG" id="COG0582">
    <property type="taxonomic scope" value="Bacteria"/>
</dbReference>
<dbReference type="InterPro" id="IPR053876">
    <property type="entry name" value="Phage_int_M"/>
</dbReference>
<dbReference type="STRING" id="349163.Acry_0275"/>
<keyword evidence="4" id="KW-0233">DNA recombination</keyword>
<organism evidence="6 7">
    <name type="scientific">Acidiphilium cryptum (strain JF-5)</name>
    <dbReference type="NCBI Taxonomy" id="349163"/>
    <lineage>
        <taxon>Bacteria</taxon>
        <taxon>Pseudomonadati</taxon>
        <taxon>Pseudomonadota</taxon>
        <taxon>Alphaproteobacteria</taxon>
        <taxon>Acetobacterales</taxon>
        <taxon>Acidocellaceae</taxon>
        <taxon>Acidiphilium</taxon>
    </lineage>
</organism>
<dbReference type="Pfam" id="PF22022">
    <property type="entry name" value="Phage_int_M"/>
    <property type="match status" value="1"/>
</dbReference>
<evidence type="ECO:0000256" key="3">
    <source>
        <dbReference type="ARBA" id="ARBA00023125"/>
    </source>
</evidence>
<evidence type="ECO:0000259" key="5">
    <source>
        <dbReference type="PROSITE" id="PS51898"/>
    </source>
</evidence>
<dbReference type="InterPro" id="IPR038488">
    <property type="entry name" value="Integrase_DNA-bd_sf"/>
</dbReference>